<accession>A9VAR1</accession>
<evidence type="ECO:0000313" key="8">
    <source>
        <dbReference type="Proteomes" id="UP000001357"/>
    </source>
</evidence>
<dbReference type="Pfam" id="PF13639">
    <property type="entry name" value="zf-RING_2"/>
    <property type="match status" value="1"/>
</dbReference>
<protein>
    <recommendedName>
        <fullName evidence="6">RING-type domain-containing protein</fullName>
    </recommendedName>
</protein>
<keyword evidence="1" id="KW-0479">Metal-binding</keyword>
<evidence type="ECO:0000259" key="6">
    <source>
        <dbReference type="PROSITE" id="PS50089"/>
    </source>
</evidence>
<name>A9VAR1_MONBE</name>
<organism evidence="7 8">
    <name type="scientific">Monosiga brevicollis</name>
    <name type="common">Choanoflagellate</name>
    <dbReference type="NCBI Taxonomy" id="81824"/>
    <lineage>
        <taxon>Eukaryota</taxon>
        <taxon>Choanoflagellata</taxon>
        <taxon>Craspedida</taxon>
        <taxon>Salpingoecidae</taxon>
        <taxon>Monosiga</taxon>
    </lineage>
</organism>
<evidence type="ECO:0000256" key="5">
    <source>
        <dbReference type="SAM" id="MobiDB-lite"/>
    </source>
</evidence>
<keyword evidence="3" id="KW-0862">Zinc</keyword>
<dbReference type="eggNOG" id="KOG0800">
    <property type="taxonomic scope" value="Eukaryota"/>
</dbReference>
<keyword evidence="8" id="KW-1185">Reference proteome</keyword>
<dbReference type="STRING" id="81824.A9VAR1"/>
<feature type="compositionally biased region" description="Low complexity" evidence="5">
    <location>
        <begin position="230"/>
        <end position="251"/>
    </location>
</feature>
<dbReference type="SMART" id="SM00184">
    <property type="entry name" value="RING"/>
    <property type="match status" value="1"/>
</dbReference>
<dbReference type="AlphaFoldDB" id="A9VAR1"/>
<evidence type="ECO:0000256" key="2">
    <source>
        <dbReference type="ARBA" id="ARBA00022771"/>
    </source>
</evidence>
<dbReference type="KEGG" id="mbr:MONBRDRAFT_11939"/>
<dbReference type="RefSeq" id="XP_001749776.1">
    <property type="nucleotide sequence ID" value="XM_001749724.1"/>
</dbReference>
<feature type="region of interest" description="Disordered" evidence="5">
    <location>
        <begin position="209"/>
        <end position="258"/>
    </location>
</feature>
<reference evidence="7 8" key="1">
    <citation type="journal article" date="2008" name="Nature">
        <title>The genome of the choanoflagellate Monosiga brevicollis and the origin of metazoans.</title>
        <authorList>
            <consortium name="JGI Sequencing"/>
            <person name="King N."/>
            <person name="Westbrook M.J."/>
            <person name="Young S.L."/>
            <person name="Kuo A."/>
            <person name="Abedin M."/>
            <person name="Chapman J."/>
            <person name="Fairclough S."/>
            <person name="Hellsten U."/>
            <person name="Isogai Y."/>
            <person name="Letunic I."/>
            <person name="Marr M."/>
            <person name="Pincus D."/>
            <person name="Putnam N."/>
            <person name="Rokas A."/>
            <person name="Wright K.J."/>
            <person name="Zuzow R."/>
            <person name="Dirks W."/>
            <person name="Good M."/>
            <person name="Goodstein D."/>
            <person name="Lemons D."/>
            <person name="Li W."/>
            <person name="Lyons J.B."/>
            <person name="Morris A."/>
            <person name="Nichols S."/>
            <person name="Richter D.J."/>
            <person name="Salamov A."/>
            <person name="Bork P."/>
            <person name="Lim W.A."/>
            <person name="Manning G."/>
            <person name="Miller W.T."/>
            <person name="McGinnis W."/>
            <person name="Shapiro H."/>
            <person name="Tjian R."/>
            <person name="Grigoriev I.V."/>
            <person name="Rokhsar D."/>
        </authorList>
    </citation>
    <scope>NUCLEOTIDE SEQUENCE [LARGE SCALE GENOMIC DNA]</scope>
    <source>
        <strain evidence="8">MX1 / ATCC 50154</strain>
    </source>
</reference>
<evidence type="ECO:0000256" key="3">
    <source>
        <dbReference type="ARBA" id="ARBA00022833"/>
    </source>
</evidence>
<dbReference type="PANTHER" id="PTHR45969:SF69">
    <property type="entry name" value="FINGER DOMAIN PROTEIN, PUTATIVE (AFU_ORTHOLOGUE AFUA_3G12190)-RELATED"/>
    <property type="match status" value="1"/>
</dbReference>
<gene>
    <name evidence="7" type="ORF">MONBRDRAFT_11939</name>
</gene>
<dbReference type="GO" id="GO:0008270">
    <property type="term" value="F:zinc ion binding"/>
    <property type="evidence" value="ECO:0007669"/>
    <property type="project" value="UniProtKB-KW"/>
</dbReference>
<evidence type="ECO:0000256" key="1">
    <source>
        <dbReference type="ARBA" id="ARBA00022723"/>
    </source>
</evidence>
<dbReference type="InterPro" id="IPR013083">
    <property type="entry name" value="Znf_RING/FYVE/PHD"/>
</dbReference>
<proteinExistence type="predicted"/>
<dbReference type="InParanoid" id="A9VAR1"/>
<feature type="compositionally biased region" description="Polar residues" evidence="5">
    <location>
        <begin position="211"/>
        <end position="229"/>
    </location>
</feature>
<evidence type="ECO:0000256" key="4">
    <source>
        <dbReference type="PROSITE-ProRule" id="PRU00175"/>
    </source>
</evidence>
<sequence length="258" mass="28087">MSTRAKISRRELCPICLEQLAAGGYQYRTGQVVRLHSCGHCFHRSCIDSWLQQATTCPTCRVEHPELPIDCIYLGVVSLGRTETPPLGQLSDDVAKYVHTATQSIEYSRECKQMLRLRSSCVEILASPSAVDKASDKSSSPLLLTVRLHNIASFHSLHQAVVLVERAKSHSPKGLLHHILQFDTDIQASHCIDRLHDASTAALKRIRQHSAAESTTATSPRAASRNCTDASTNSKASNTASTSSPIQSSSSQRGAAID</sequence>
<dbReference type="Proteomes" id="UP000001357">
    <property type="component" value="Unassembled WGS sequence"/>
</dbReference>
<dbReference type="GeneID" id="5895055"/>
<dbReference type="EMBL" id="CH991574">
    <property type="protein sequence ID" value="EDQ85365.1"/>
    <property type="molecule type" value="Genomic_DNA"/>
</dbReference>
<dbReference type="InterPro" id="IPR001841">
    <property type="entry name" value="Znf_RING"/>
</dbReference>
<evidence type="ECO:0000313" key="7">
    <source>
        <dbReference type="EMBL" id="EDQ85365.1"/>
    </source>
</evidence>
<dbReference type="SUPFAM" id="SSF57850">
    <property type="entry name" value="RING/U-box"/>
    <property type="match status" value="1"/>
</dbReference>
<dbReference type="CDD" id="cd16454">
    <property type="entry name" value="RING-H2_PA-TM-RING"/>
    <property type="match status" value="1"/>
</dbReference>
<dbReference type="Gene3D" id="3.30.40.10">
    <property type="entry name" value="Zinc/RING finger domain, C3HC4 (zinc finger)"/>
    <property type="match status" value="1"/>
</dbReference>
<dbReference type="PANTHER" id="PTHR45969">
    <property type="entry name" value="RING ZINC FINGER PROTEIN-RELATED"/>
    <property type="match status" value="1"/>
</dbReference>
<feature type="domain" description="RING-type" evidence="6">
    <location>
        <begin position="13"/>
        <end position="61"/>
    </location>
</feature>
<dbReference type="PROSITE" id="PS50089">
    <property type="entry name" value="ZF_RING_2"/>
    <property type="match status" value="1"/>
</dbReference>
<keyword evidence="2 4" id="KW-0863">Zinc-finger</keyword>